<dbReference type="Proteomes" id="UP001623660">
    <property type="component" value="Unassembled WGS sequence"/>
</dbReference>
<gene>
    <name evidence="1" type="ORF">ACJDU8_00950</name>
</gene>
<dbReference type="EMBL" id="JBJHZX010000001">
    <property type="protein sequence ID" value="MFL0194162.1"/>
    <property type="molecule type" value="Genomic_DNA"/>
</dbReference>
<reference evidence="1 2" key="1">
    <citation type="submission" date="2024-11" db="EMBL/GenBank/DDBJ databases">
        <authorList>
            <person name="Heng Y.C."/>
            <person name="Lim A.C.H."/>
            <person name="Lee J.K.Y."/>
            <person name="Kittelmann S."/>
        </authorList>
    </citation>
    <scope>NUCLEOTIDE SEQUENCE [LARGE SCALE GENOMIC DNA]</scope>
    <source>
        <strain evidence="1 2">WILCCON 0269</strain>
    </source>
</reference>
<evidence type="ECO:0000313" key="1">
    <source>
        <dbReference type="EMBL" id="MFL0194162.1"/>
    </source>
</evidence>
<dbReference type="RefSeq" id="WP_406790280.1">
    <property type="nucleotide sequence ID" value="NZ_JBJHZX010000001.1"/>
</dbReference>
<evidence type="ECO:0000313" key="2">
    <source>
        <dbReference type="Proteomes" id="UP001623660"/>
    </source>
</evidence>
<keyword evidence="2" id="KW-1185">Reference proteome</keyword>
<protein>
    <submittedName>
        <fullName evidence="1">Uncharacterized protein</fullName>
    </submittedName>
</protein>
<organism evidence="1 2">
    <name type="scientific">Candidatus Clostridium eludens</name>
    <dbReference type="NCBI Taxonomy" id="3381663"/>
    <lineage>
        <taxon>Bacteria</taxon>
        <taxon>Bacillati</taxon>
        <taxon>Bacillota</taxon>
        <taxon>Clostridia</taxon>
        <taxon>Eubacteriales</taxon>
        <taxon>Clostridiaceae</taxon>
        <taxon>Clostridium</taxon>
    </lineage>
</organism>
<comment type="caution">
    <text evidence="1">The sequence shown here is derived from an EMBL/GenBank/DDBJ whole genome shotgun (WGS) entry which is preliminary data.</text>
</comment>
<accession>A0ABW8SEM2</accession>
<proteinExistence type="predicted"/>
<name>A0ABW8SEM2_9CLOT</name>
<sequence length="136" mass="14289">MSYFFLYCTIAHLIVHSRTSYLPLSFTGHFKYSPYSQDYSVNNLPSSFSSDGVSGGVTSIPLDSSEVVSTNDFFNKGVDSSGNIATIYSATGAVSDTITATPISTTETTDDGTNTVAQTVQNAVNTIASKLGGTVS</sequence>